<organism evidence="1 2">
    <name type="scientific">candidate division Kazan bacterium</name>
    <dbReference type="NCBI Taxonomy" id="2202143"/>
    <lineage>
        <taxon>Bacteria</taxon>
        <taxon>Bacteria division Kazan-3B-28</taxon>
    </lineage>
</organism>
<evidence type="ECO:0000313" key="1">
    <source>
        <dbReference type="EMBL" id="RLC37803.1"/>
    </source>
</evidence>
<accession>A0A420ZDN3</accession>
<sequence>MNKKIIQSLIKRIKRLENHVFGSKKSQRPQKRKSKSLPDIILGLRDSGFFKQPRTVKSVYDKLLLMYHTDLKKVDTALHRLRVRKKLRITHLSDGKKEVKAYVW</sequence>
<reference evidence="1 2" key="1">
    <citation type="submission" date="2018-06" db="EMBL/GenBank/DDBJ databases">
        <title>Extensive metabolic versatility and redundancy in microbially diverse, dynamic hydrothermal sediments.</title>
        <authorList>
            <person name="Dombrowski N."/>
            <person name="Teske A."/>
            <person name="Baker B.J."/>
        </authorList>
    </citation>
    <scope>NUCLEOTIDE SEQUENCE [LARGE SCALE GENOMIC DNA]</scope>
    <source>
        <strain evidence="1">B79_G16</strain>
    </source>
</reference>
<gene>
    <name evidence="1" type="ORF">DRH29_00070</name>
</gene>
<dbReference type="EMBL" id="QMNG01000001">
    <property type="protein sequence ID" value="RLC37803.1"/>
    <property type="molecule type" value="Genomic_DNA"/>
</dbReference>
<name>A0A420ZDN3_UNCK3</name>
<proteinExistence type="predicted"/>
<comment type="caution">
    <text evidence="1">The sequence shown here is derived from an EMBL/GenBank/DDBJ whole genome shotgun (WGS) entry which is preliminary data.</text>
</comment>
<dbReference type="AlphaFoldDB" id="A0A420ZDN3"/>
<protein>
    <submittedName>
        <fullName evidence="1">Uncharacterized protein</fullName>
    </submittedName>
</protein>
<evidence type="ECO:0000313" key="2">
    <source>
        <dbReference type="Proteomes" id="UP000281261"/>
    </source>
</evidence>
<dbReference type="Proteomes" id="UP000281261">
    <property type="component" value="Unassembled WGS sequence"/>
</dbReference>